<dbReference type="Proteomes" id="UP000609802">
    <property type="component" value="Unassembled WGS sequence"/>
</dbReference>
<comment type="similarity">
    <text evidence="1">Belongs to the DNA2/NAM7 helicase family.</text>
</comment>
<feature type="domain" description="DNA2/NAM7 helicase-like C-terminal" evidence="7">
    <location>
        <begin position="874"/>
        <end position="1072"/>
    </location>
</feature>
<comment type="caution">
    <text evidence="8">The sequence shown here is derived from an EMBL/GenBank/DDBJ whole genome shotgun (WGS) entry which is preliminary data.</text>
</comment>
<dbReference type="EMBL" id="BNCH01000013">
    <property type="protein sequence ID" value="GHF09412.1"/>
    <property type="molecule type" value="Genomic_DNA"/>
</dbReference>
<sequence>MVPLDQRFEMEHGIRGERFRSASGLWMATDHADGESYLLWLIEKTGCAVDYDVARILADTVRRVRGLIARKSAREVLLEVIDLVEDDREIGIRLAGADGTLATLTGRSRRMLGDAARTLSGRVGIWHQIARLVRGLGHLHAADIVHGGIADDAVFTASVEPLELKLGGYEGCVHVGSLNSGGAGLLRPGTVVSHGQDWRDLGSVAAGLLRQNNADKTALLPPEQRLFDRLRAPPQFALIEGEALAVEIEELCSELERVGSSGRYELVVTPGRDLLWRDVPALTQGLITAADADALLAFVQDDLTAEAPQAWRNPGRRDRTIQVFSQRAVYDVRPLTEDERIGRITGCRVRGPGDGAVDSEPINARVHVARDLHEARDRVARTGGGAMAWASVRAAKPTAPSAVDPVEWHALVLIEVAALLEGRLHHYPVEIVDAPDTGLVRIAARTDAVRDRWRATFGRMEAAAELQREMLRDDGSVEWTLTVSDALTLGPTAPKLSLEDIVDEDGQRLYVFRHEGNLPVEAHVMLRPRPDRGTETQIRRRLRHVVTARDNLDLLRAIGNPRSVGLDPALHAMAAPGAPPDELDPSKSDAWEAICRGHSIDLVVGPPGVGKTFLVSRLVSSILSSNPTARVLIAAQNHEALAEMERTLREHFSEAERDLIVVRIERPAADLSETQLQDQARTLLDAFVLGDASPLSRRRREAVERVLRCSGPEGDVGPEGEAILRDTEHLILRSADVTLATANSSVIEEMVAEGEQFDWVIVEEAARASGSELIGPLLLGARRVLIGDHRQLAPFDAERKARLYRDDAGEALLADAPELIEAVSDLPDAVGRSLEALASDPSLRADALGAALRLEQPFREIAEATEEMPAARGGPVSMLTEQSRMHPAICGLVSDTFYRGQLTTVGRIADRPCPITPASGALSPPVVLFDLPSLSRARVKAFEAYDGTSPCNRAEAVALFEALDRLGPANGATPTLAILSPYTAQCRILHARVASRVDRETGLLNGFASPKGDGVFVQTIDSFQGGEADLVVVSTVRNNQKMGRHALGILGDRRRMNVLLSRAKHKLVLVTSTGFLKNAVKWSEPGRGSGHDLEFLGTLMRRIDLMAAPDDPDTIPTASIIACDEDGKVVE</sequence>
<dbReference type="CDD" id="cd18808">
    <property type="entry name" value="SF1_C_Upf1"/>
    <property type="match status" value="1"/>
</dbReference>
<feature type="domain" description="DNA2/NAM7 helicase helicase" evidence="6">
    <location>
        <begin position="723"/>
        <end position="794"/>
    </location>
</feature>
<dbReference type="InterPro" id="IPR047187">
    <property type="entry name" value="SF1_C_Upf1"/>
</dbReference>
<evidence type="ECO:0000259" key="6">
    <source>
        <dbReference type="Pfam" id="PF13086"/>
    </source>
</evidence>
<reference evidence="9" key="1">
    <citation type="journal article" date="2019" name="Int. J. Syst. Evol. Microbiol.">
        <title>The Global Catalogue of Microorganisms (GCM) 10K type strain sequencing project: providing services to taxonomists for standard genome sequencing and annotation.</title>
        <authorList>
            <consortium name="The Broad Institute Genomics Platform"/>
            <consortium name="The Broad Institute Genome Sequencing Center for Infectious Disease"/>
            <person name="Wu L."/>
            <person name="Ma J."/>
        </authorList>
    </citation>
    <scope>NUCLEOTIDE SEQUENCE [LARGE SCALE GENOMIC DNA]</scope>
    <source>
        <strain evidence="9">KCTC 42443</strain>
    </source>
</reference>
<dbReference type="Gene3D" id="3.40.50.300">
    <property type="entry name" value="P-loop containing nucleotide triphosphate hydrolases"/>
    <property type="match status" value="2"/>
</dbReference>
<dbReference type="InterPro" id="IPR050534">
    <property type="entry name" value="Coronavir_polyprotein_1ab"/>
</dbReference>
<dbReference type="PANTHER" id="PTHR43788:SF8">
    <property type="entry name" value="DNA-BINDING PROTEIN SMUBP-2"/>
    <property type="match status" value="1"/>
</dbReference>
<keyword evidence="3" id="KW-0378">Hydrolase</keyword>
<dbReference type="InterPro" id="IPR041677">
    <property type="entry name" value="DNA2/NAM7_AAA_11"/>
</dbReference>
<proteinExistence type="inferred from homology"/>
<dbReference type="Pfam" id="PF13087">
    <property type="entry name" value="AAA_12"/>
    <property type="match status" value="1"/>
</dbReference>
<dbReference type="PANTHER" id="PTHR43788">
    <property type="entry name" value="DNA2/NAM7 HELICASE FAMILY MEMBER"/>
    <property type="match status" value="1"/>
</dbReference>
<organism evidence="8 9">
    <name type="scientific">Aliiroseovarius zhejiangensis</name>
    <dbReference type="NCBI Taxonomy" id="1632025"/>
    <lineage>
        <taxon>Bacteria</taxon>
        <taxon>Pseudomonadati</taxon>
        <taxon>Pseudomonadota</taxon>
        <taxon>Alphaproteobacteria</taxon>
        <taxon>Rhodobacterales</taxon>
        <taxon>Paracoccaceae</taxon>
        <taxon>Aliiroseovarius</taxon>
    </lineage>
</organism>
<evidence type="ECO:0000256" key="1">
    <source>
        <dbReference type="ARBA" id="ARBA00007913"/>
    </source>
</evidence>
<keyword evidence="9" id="KW-1185">Reference proteome</keyword>
<evidence type="ECO:0000313" key="8">
    <source>
        <dbReference type="EMBL" id="GHF09412.1"/>
    </source>
</evidence>
<dbReference type="Pfam" id="PF13086">
    <property type="entry name" value="AAA_11"/>
    <property type="match status" value="2"/>
</dbReference>
<evidence type="ECO:0000259" key="7">
    <source>
        <dbReference type="Pfam" id="PF13087"/>
    </source>
</evidence>
<keyword evidence="2" id="KW-0547">Nucleotide-binding</keyword>
<dbReference type="SUPFAM" id="SSF52540">
    <property type="entry name" value="P-loop containing nucleoside triphosphate hydrolases"/>
    <property type="match status" value="1"/>
</dbReference>
<evidence type="ECO:0000256" key="3">
    <source>
        <dbReference type="ARBA" id="ARBA00022801"/>
    </source>
</evidence>
<evidence type="ECO:0000313" key="9">
    <source>
        <dbReference type="Proteomes" id="UP000609802"/>
    </source>
</evidence>
<dbReference type="InterPro" id="IPR041679">
    <property type="entry name" value="DNA2/NAM7-like_C"/>
</dbReference>
<accession>A0ABQ3J7X2</accession>
<protein>
    <recommendedName>
        <fullName evidence="10">Helicase</fullName>
    </recommendedName>
</protein>
<feature type="domain" description="DNA2/NAM7 helicase helicase" evidence="6">
    <location>
        <begin position="583"/>
        <end position="678"/>
    </location>
</feature>
<keyword evidence="5" id="KW-0067">ATP-binding</keyword>
<name>A0ABQ3J7X2_9RHOB</name>
<evidence type="ECO:0008006" key="10">
    <source>
        <dbReference type="Google" id="ProtNLM"/>
    </source>
</evidence>
<gene>
    <name evidence="8" type="ORF">GCM10016455_32820</name>
</gene>
<evidence type="ECO:0000256" key="2">
    <source>
        <dbReference type="ARBA" id="ARBA00022741"/>
    </source>
</evidence>
<evidence type="ECO:0000256" key="4">
    <source>
        <dbReference type="ARBA" id="ARBA00022806"/>
    </source>
</evidence>
<dbReference type="InterPro" id="IPR027417">
    <property type="entry name" value="P-loop_NTPase"/>
</dbReference>
<dbReference type="RefSeq" id="WP_191287635.1">
    <property type="nucleotide sequence ID" value="NZ_BNCH01000013.1"/>
</dbReference>
<keyword evidence="4" id="KW-0347">Helicase</keyword>
<evidence type="ECO:0000256" key="5">
    <source>
        <dbReference type="ARBA" id="ARBA00022840"/>
    </source>
</evidence>